<dbReference type="InterPro" id="IPR058782">
    <property type="entry name" value="GIY_YIG_3"/>
</dbReference>
<dbReference type="RefSeq" id="WP_188408448.1">
    <property type="nucleotide sequence ID" value="NZ_BMCP01000001.1"/>
</dbReference>
<reference evidence="2" key="1">
    <citation type="journal article" date="2014" name="Int. J. Syst. Evol. Microbiol.">
        <title>Complete genome sequence of Corynebacterium casei LMG S-19264T (=DSM 44701T), isolated from a smear-ripened cheese.</title>
        <authorList>
            <consortium name="US DOE Joint Genome Institute (JGI-PGF)"/>
            <person name="Walter F."/>
            <person name="Albersmeier A."/>
            <person name="Kalinowski J."/>
            <person name="Ruckert C."/>
        </authorList>
    </citation>
    <scope>NUCLEOTIDE SEQUENCE</scope>
    <source>
        <strain evidence="2">CCM 7684</strain>
    </source>
</reference>
<protein>
    <recommendedName>
        <fullName evidence="1">GIY-YIG domain-containing protein</fullName>
    </recommendedName>
</protein>
<evidence type="ECO:0000313" key="2">
    <source>
        <dbReference type="EMBL" id="GGE33597.1"/>
    </source>
</evidence>
<dbReference type="Proteomes" id="UP000602745">
    <property type="component" value="Unassembled WGS sequence"/>
</dbReference>
<reference evidence="2" key="2">
    <citation type="submission" date="2020-09" db="EMBL/GenBank/DDBJ databases">
        <authorList>
            <person name="Sun Q."/>
            <person name="Sedlacek I."/>
        </authorList>
    </citation>
    <scope>NUCLEOTIDE SEQUENCE</scope>
    <source>
        <strain evidence="2">CCM 7684</strain>
    </source>
</reference>
<accession>A0A8J2VND7</accession>
<comment type="caution">
    <text evidence="2">The sequence shown here is derived from an EMBL/GenBank/DDBJ whole genome shotgun (WGS) entry which is preliminary data.</text>
</comment>
<evidence type="ECO:0000259" key="1">
    <source>
        <dbReference type="Pfam" id="PF26468"/>
    </source>
</evidence>
<name>A0A8J2VND7_9RHOB</name>
<dbReference type="Pfam" id="PF26468">
    <property type="entry name" value="GIY_YIG_3"/>
    <property type="match status" value="1"/>
</dbReference>
<sequence length="238" mass="26192">MSRLEDLTRLYSLLGRLETAGGKRTLNGLGTTRDWPRRGVYFFFESGEERSESGTGPRLVRIGTHALGAGAQSTLRQRLRQHGGRSAGGGNHRGSIFRLLVGEALLTRDACPSCLSWGVKGDIGKAAALLARSRIELSALEAPVEIAVSTYLRAMPFLWLSVDDDPGPDSLRGVIERNSIALLSNFNRPPLDPPSDDWLGRLSGREKVRRSGLWNQRHVDEDYDPAFLDVLEDVISRA</sequence>
<proteinExistence type="predicted"/>
<dbReference type="EMBL" id="BMCP01000001">
    <property type="protein sequence ID" value="GGE33597.1"/>
    <property type="molecule type" value="Genomic_DNA"/>
</dbReference>
<organism evidence="2 3">
    <name type="scientific">Agaricicola taiwanensis</name>
    <dbReference type="NCBI Taxonomy" id="591372"/>
    <lineage>
        <taxon>Bacteria</taxon>
        <taxon>Pseudomonadati</taxon>
        <taxon>Pseudomonadota</taxon>
        <taxon>Alphaproteobacteria</taxon>
        <taxon>Rhodobacterales</taxon>
        <taxon>Paracoccaceae</taxon>
        <taxon>Agaricicola</taxon>
    </lineage>
</organism>
<evidence type="ECO:0000313" key="3">
    <source>
        <dbReference type="Proteomes" id="UP000602745"/>
    </source>
</evidence>
<gene>
    <name evidence="2" type="ORF">GCM10007276_08620</name>
</gene>
<dbReference type="AlphaFoldDB" id="A0A8J2VND7"/>
<keyword evidence="3" id="KW-1185">Reference proteome</keyword>
<feature type="domain" description="GIY-YIG" evidence="1">
    <location>
        <begin position="1"/>
        <end position="237"/>
    </location>
</feature>